<dbReference type="PANTHER" id="PTHR43640:SF1">
    <property type="entry name" value="THIOREDOXIN-DEPENDENT PEROXIREDOXIN"/>
    <property type="match status" value="1"/>
</dbReference>
<dbReference type="Proteomes" id="UP000320839">
    <property type="component" value="Chromosome"/>
</dbReference>
<dbReference type="InterPro" id="IPR013766">
    <property type="entry name" value="Thioredoxin_domain"/>
</dbReference>
<dbReference type="EMBL" id="CP037421">
    <property type="protein sequence ID" value="QDT25574.1"/>
    <property type="molecule type" value="Genomic_DNA"/>
</dbReference>
<dbReference type="Proteomes" id="UP000315647">
    <property type="component" value="Chromosome"/>
</dbReference>
<dbReference type="EC" id="1.11.1.15" evidence="2"/>
<evidence type="ECO:0000313" key="3">
    <source>
        <dbReference type="EMBL" id="QDV18331.1"/>
    </source>
</evidence>
<proteinExistence type="predicted"/>
<evidence type="ECO:0000259" key="1">
    <source>
        <dbReference type="PROSITE" id="PS51352"/>
    </source>
</evidence>
<dbReference type="AlphaFoldDB" id="A0A517Q1S6"/>
<dbReference type="GO" id="GO:0004601">
    <property type="term" value="F:peroxidase activity"/>
    <property type="evidence" value="ECO:0007669"/>
    <property type="project" value="UniProtKB-KW"/>
</dbReference>
<accession>A0A518FPQ2</accession>
<gene>
    <name evidence="2" type="primary">bcp_3</name>
    <name evidence="3" type="synonym">bcp_2</name>
    <name evidence="2" type="ORF">Enr10x_08710</name>
    <name evidence="3" type="ORF">Pan153_29880</name>
</gene>
<evidence type="ECO:0000313" key="4">
    <source>
        <dbReference type="Proteomes" id="UP000315647"/>
    </source>
</evidence>
<dbReference type="RefSeq" id="WP_145448240.1">
    <property type="nucleotide sequence ID" value="NZ_CP036317.1"/>
</dbReference>
<dbReference type="InterPro" id="IPR036249">
    <property type="entry name" value="Thioredoxin-like_sf"/>
</dbReference>
<accession>A0A517Q1S6</accession>
<dbReference type="PANTHER" id="PTHR43640">
    <property type="entry name" value="OS07G0260300 PROTEIN"/>
    <property type="match status" value="1"/>
</dbReference>
<name>A0A517Q1S6_9PLAN</name>
<reference evidence="2 4" key="1">
    <citation type="submission" date="2019-03" db="EMBL/GenBank/DDBJ databases">
        <title>Deep-cultivation of Planctomycetes and their phenomic and genomic characterization uncovers novel biology.</title>
        <authorList>
            <person name="Wiegand S."/>
            <person name="Jogler M."/>
            <person name="Boedeker C."/>
            <person name="Pinto D."/>
            <person name="Vollmers J."/>
            <person name="Rivas-Marin E."/>
            <person name="Kohn T."/>
            <person name="Peeters S.H."/>
            <person name="Heuer A."/>
            <person name="Rast P."/>
            <person name="Oberbeckmann S."/>
            <person name="Bunk B."/>
            <person name="Jeske O."/>
            <person name="Meyerdierks A."/>
            <person name="Storesund J.E."/>
            <person name="Kallscheuer N."/>
            <person name="Luecker S."/>
            <person name="Lage O.M."/>
            <person name="Pohl T."/>
            <person name="Merkel B.J."/>
            <person name="Hornburger P."/>
            <person name="Mueller R.-W."/>
            <person name="Bruemmer F."/>
            <person name="Labrenz M."/>
            <person name="Spormann A.M."/>
            <person name="Op den Camp H."/>
            <person name="Overmann J."/>
            <person name="Amann R."/>
            <person name="Jetten M.S.M."/>
            <person name="Mascher T."/>
            <person name="Medema M.H."/>
            <person name="Devos D.P."/>
            <person name="Kaster A.-K."/>
            <person name="Ovreas L."/>
            <person name="Rohde M."/>
            <person name="Galperin M.Y."/>
            <person name="Jogler C."/>
        </authorList>
    </citation>
    <scope>NUCLEOTIDE SEQUENCE [LARGE SCALE GENOMIC DNA]</scope>
    <source>
        <strain evidence="2 4">Enr10</strain>
        <strain evidence="3 5">Pan153</strain>
    </source>
</reference>
<sequence>MVKTASTMLPLGTQAPDFSLKNVDGQTVSLNDFKDSKGLLVIFMCNHCPFVIHLREALAAFADEYMAKGMAVVGISANDVATHPDDSPEKMVEEAKSAGYNFPYLYDETQEVAKAYKAACTPDFFLFDQEQKLVYRGQFDDSRPGNDKPVTGADLKAACDAVVAGAPVTEDQKPSIGCNIKWKEGMEPEYFTGQPAV</sequence>
<dbReference type="CDD" id="cd02969">
    <property type="entry name" value="PRX_like1"/>
    <property type="match status" value="1"/>
</dbReference>
<keyword evidence="2" id="KW-0560">Oxidoreductase</keyword>
<dbReference type="SUPFAM" id="SSF52833">
    <property type="entry name" value="Thioredoxin-like"/>
    <property type="match status" value="1"/>
</dbReference>
<dbReference type="OrthoDB" id="9809746at2"/>
<dbReference type="Gene3D" id="3.40.30.10">
    <property type="entry name" value="Glutaredoxin"/>
    <property type="match status" value="1"/>
</dbReference>
<dbReference type="Pfam" id="PF00578">
    <property type="entry name" value="AhpC-TSA"/>
    <property type="match status" value="1"/>
</dbReference>
<feature type="domain" description="Thioredoxin" evidence="1">
    <location>
        <begin position="9"/>
        <end position="164"/>
    </location>
</feature>
<evidence type="ECO:0000313" key="2">
    <source>
        <dbReference type="EMBL" id="QDT25574.1"/>
    </source>
</evidence>
<dbReference type="EMBL" id="CP036317">
    <property type="protein sequence ID" value="QDV18331.1"/>
    <property type="molecule type" value="Genomic_DNA"/>
</dbReference>
<dbReference type="InterPro" id="IPR047262">
    <property type="entry name" value="PRX-like1"/>
</dbReference>
<keyword evidence="4" id="KW-1185">Reference proteome</keyword>
<dbReference type="PROSITE" id="PS51352">
    <property type="entry name" value="THIOREDOXIN_2"/>
    <property type="match status" value="1"/>
</dbReference>
<organism evidence="2 4">
    <name type="scientific">Gimesia panareensis</name>
    <dbReference type="NCBI Taxonomy" id="2527978"/>
    <lineage>
        <taxon>Bacteria</taxon>
        <taxon>Pseudomonadati</taxon>
        <taxon>Planctomycetota</taxon>
        <taxon>Planctomycetia</taxon>
        <taxon>Planctomycetales</taxon>
        <taxon>Planctomycetaceae</taxon>
        <taxon>Gimesia</taxon>
    </lineage>
</organism>
<dbReference type="InterPro" id="IPR000866">
    <property type="entry name" value="AhpC/TSA"/>
</dbReference>
<protein>
    <submittedName>
        <fullName evidence="2">Peroxiredoxin</fullName>
        <ecNumber evidence="2">1.11.1.15</ecNumber>
    </submittedName>
</protein>
<keyword evidence="2" id="KW-0575">Peroxidase</keyword>
<evidence type="ECO:0000313" key="5">
    <source>
        <dbReference type="Proteomes" id="UP000320839"/>
    </source>
</evidence>